<feature type="compositionally biased region" description="Basic and acidic residues" evidence="1">
    <location>
        <begin position="12"/>
        <end position="22"/>
    </location>
</feature>
<organism evidence="3 4">
    <name type="scientific">Rozella allomycis (strain CSF55)</name>
    <dbReference type="NCBI Taxonomy" id="988480"/>
    <lineage>
        <taxon>Eukaryota</taxon>
        <taxon>Fungi</taxon>
        <taxon>Fungi incertae sedis</taxon>
        <taxon>Cryptomycota</taxon>
        <taxon>Cryptomycota incertae sedis</taxon>
        <taxon>Rozella</taxon>
    </lineage>
</organism>
<dbReference type="PROSITE" id="PS51411">
    <property type="entry name" value="PSP1_C"/>
    <property type="match status" value="1"/>
</dbReference>
<evidence type="ECO:0000313" key="4">
    <source>
        <dbReference type="Proteomes" id="UP000281549"/>
    </source>
</evidence>
<dbReference type="Pfam" id="PF04468">
    <property type="entry name" value="PSP1"/>
    <property type="match status" value="1"/>
</dbReference>
<evidence type="ECO:0000313" key="3">
    <source>
        <dbReference type="EMBL" id="RKP16859.1"/>
    </source>
</evidence>
<feature type="domain" description="PSP1 C-terminal" evidence="2">
    <location>
        <begin position="112"/>
        <end position="197"/>
    </location>
</feature>
<dbReference type="GO" id="GO:0005737">
    <property type="term" value="C:cytoplasm"/>
    <property type="evidence" value="ECO:0007669"/>
    <property type="project" value="TreeGrafter"/>
</dbReference>
<dbReference type="EMBL" id="ML006187">
    <property type="protein sequence ID" value="RKP16859.1"/>
    <property type="molecule type" value="Genomic_DNA"/>
</dbReference>
<evidence type="ECO:0000259" key="2">
    <source>
        <dbReference type="PROSITE" id="PS51411"/>
    </source>
</evidence>
<feature type="region of interest" description="Disordered" evidence="1">
    <location>
        <begin position="1"/>
        <end position="27"/>
    </location>
</feature>
<accession>A0A4V1IZ53</accession>
<name>A0A4V1IZ53_ROZAC</name>
<evidence type="ECO:0000256" key="1">
    <source>
        <dbReference type="SAM" id="MobiDB-lite"/>
    </source>
</evidence>
<dbReference type="InterPro" id="IPR007557">
    <property type="entry name" value="PSP1_C"/>
</dbReference>
<gene>
    <name evidence="3" type="ORF">ROZALSC1DRAFT_17080</name>
</gene>
<dbReference type="PANTHER" id="PTHR43830:SF3">
    <property type="entry name" value="PROTEIN PSP1"/>
    <property type="match status" value="1"/>
</dbReference>
<dbReference type="PANTHER" id="PTHR43830">
    <property type="entry name" value="PROTEIN PSP1"/>
    <property type="match status" value="1"/>
</dbReference>
<dbReference type="AlphaFoldDB" id="A0A4V1IZ53"/>
<dbReference type="NCBIfam" id="NF041131">
    <property type="entry name" value="RicT_YaaT_fam"/>
    <property type="match status" value="1"/>
</dbReference>
<proteinExistence type="predicted"/>
<dbReference type="Proteomes" id="UP000281549">
    <property type="component" value="Unassembled WGS sequence"/>
</dbReference>
<sequence length="204" mass="23345">MDAIDEYFSGEARSRANSDSKSRPFNPATNNGPIFVVEFKAGRTDFFFIPEAEEKFASSGDLVIVEADRGKDLGKIVEEITYETFLEQSQSLSNLNVGSDGENVSTVAVSPKIIYRLADADDVSQLQAKALDEQKAMAVCQAKVRQKKLPMEVVDAEYQWDRRKLTFYFVADRRIDFRELVRELFKIYKTRIWMCAVERSTRKK</sequence>
<protein>
    <submittedName>
        <fullName evidence="3">PSP1-domain-containing protein</fullName>
    </submittedName>
</protein>
<dbReference type="InterPro" id="IPR047767">
    <property type="entry name" value="PSP1-like"/>
</dbReference>
<reference evidence="4" key="1">
    <citation type="journal article" date="2018" name="Nat. Microbiol.">
        <title>Leveraging single-cell genomics to expand the fungal tree of life.</title>
        <authorList>
            <person name="Ahrendt S.R."/>
            <person name="Quandt C.A."/>
            <person name="Ciobanu D."/>
            <person name="Clum A."/>
            <person name="Salamov A."/>
            <person name="Andreopoulos B."/>
            <person name="Cheng J.F."/>
            <person name="Woyke T."/>
            <person name="Pelin A."/>
            <person name="Henrissat B."/>
            <person name="Reynolds N.K."/>
            <person name="Benny G.L."/>
            <person name="Smith M.E."/>
            <person name="James T.Y."/>
            <person name="Grigoriev I.V."/>
        </authorList>
    </citation>
    <scope>NUCLEOTIDE SEQUENCE [LARGE SCALE GENOMIC DNA]</scope>
    <source>
        <strain evidence="4">CSF55</strain>
    </source>
</reference>